<dbReference type="AlphaFoldDB" id="A0A1G7SHF4"/>
<sequence>MPSHSDDTRTSLWDRATAQRNVAIYAAILVAVPTVYGFHTVFEASSGDFLLLMTLAVGVPSVYNDNWPAYDRTRKAVAWVLVACAVATAAFAGLFLAGTDGLGLSPFLASVGAFLVTSGGIHAVPFALFGREG</sequence>
<dbReference type="STRING" id="660518.SAMN05216218_11866"/>
<keyword evidence="1" id="KW-0812">Transmembrane</keyword>
<reference evidence="3" key="1">
    <citation type="submission" date="2016-10" db="EMBL/GenBank/DDBJ databases">
        <authorList>
            <person name="Varghese N."/>
            <person name="Submissions S."/>
        </authorList>
    </citation>
    <scope>NUCLEOTIDE SEQUENCE [LARGE SCALE GENOMIC DNA]</scope>
    <source>
        <strain evidence="3">IBRC-M 10760</strain>
    </source>
</reference>
<feature type="transmembrane region" description="Helical" evidence="1">
    <location>
        <begin position="44"/>
        <end position="64"/>
    </location>
</feature>
<dbReference type="RefSeq" id="WP_092695003.1">
    <property type="nucleotide sequence ID" value="NZ_FNBK01000018.1"/>
</dbReference>
<feature type="transmembrane region" description="Helical" evidence="1">
    <location>
        <begin position="76"/>
        <end position="95"/>
    </location>
</feature>
<organism evidence="2 3">
    <name type="scientific">Halorientalis regularis</name>
    <dbReference type="NCBI Taxonomy" id="660518"/>
    <lineage>
        <taxon>Archaea</taxon>
        <taxon>Methanobacteriati</taxon>
        <taxon>Methanobacteriota</taxon>
        <taxon>Stenosarchaea group</taxon>
        <taxon>Halobacteria</taxon>
        <taxon>Halobacteriales</taxon>
        <taxon>Haloarculaceae</taxon>
        <taxon>Halorientalis</taxon>
    </lineage>
</organism>
<feature type="transmembrane region" description="Helical" evidence="1">
    <location>
        <begin position="21"/>
        <end position="38"/>
    </location>
</feature>
<evidence type="ECO:0000313" key="3">
    <source>
        <dbReference type="Proteomes" id="UP000199076"/>
    </source>
</evidence>
<keyword evidence="1" id="KW-0472">Membrane</keyword>
<evidence type="ECO:0000313" key="2">
    <source>
        <dbReference type="EMBL" id="SDG22381.1"/>
    </source>
</evidence>
<evidence type="ECO:0000256" key="1">
    <source>
        <dbReference type="SAM" id="Phobius"/>
    </source>
</evidence>
<feature type="transmembrane region" description="Helical" evidence="1">
    <location>
        <begin position="107"/>
        <end position="129"/>
    </location>
</feature>
<dbReference type="EMBL" id="FNBK01000018">
    <property type="protein sequence ID" value="SDG22381.1"/>
    <property type="molecule type" value="Genomic_DNA"/>
</dbReference>
<keyword evidence="1" id="KW-1133">Transmembrane helix</keyword>
<dbReference type="OrthoDB" id="240396at2157"/>
<proteinExistence type="predicted"/>
<accession>A0A1G7SHF4</accession>
<keyword evidence="3" id="KW-1185">Reference proteome</keyword>
<gene>
    <name evidence="2" type="ORF">SAMN05216218_11866</name>
</gene>
<protein>
    <submittedName>
        <fullName evidence="2">Uncharacterized protein</fullName>
    </submittedName>
</protein>
<name>A0A1G7SHF4_9EURY</name>
<dbReference type="Proteomes" id="UP000199076">
    <property type="component" value="Unassembled WGS sequence"/>
</dbReference>